<dbReference type="PANTHER" id="PTHR23040:SF2">
    <property type="entry name" value="OUTER DYNEIN ARM-DOCKING COMPLEX SUBUNIT 4"/>
    <property type="match status" value="1"/>
</dbReference>
<dbReference type="OrthoDB" id="2423701at2759"/>
<evidence type="ECO:0000256" key="1">
    <source>
        <dbReference type="ARBA" id="ARBA00004430"/>
    </source>
</evidence>
<dbReference type="EMBL" id="KQ965749">
    <property type="protein sequence ID" value="KXS17064.1"/>
    <property type="molecule type" value="Genomic_DNA"/>
</dbReference>
<dbReference type="InterPro" id="IPR011990">
    <property type="entry name" value="TPR-like_helical_dom_sf"/>
</dbReference>
<dbReference type="OMA" id="SEYLYIH"/>
<evidence type="ECO:0000313" key="7">
    <source>
        <dbReference type="Proteomes" id="UP000070544"/>
    </source>
</evidence>
<dbReference type="PANTHER" id="PTHR23040">
    <property type="match status" value="1"/>
</dbReference>
<evidence type="ECO:0000256" key="5">
    <source>
        <dbReference type="SAM" id="MobiDB-lite"/>
    </source>
</evidence>
<organism evidence="6 7">
    <name type="scientific">Gonapodya prolifera (strain JEL478)</name>
    <name type="common">Monoblepharis prolifera</name>
    <dbReference type="NCBI Taxonomy" id="1344416"/>
    <lineage>
        <taxon>Eukaryota</taxon>
        <taxon>Fungi</taxon>
        <taxon>Fungi incertae sedis</taxon>
        <taxon>Chytridiomycota</taxon>
        <taxon>Chytridiomycota incertae sedis</taxon>
        <taxon>Monoblepharidomycetes</taxon>
        <taxon>Monoblepharidales</taxon>
        <taxon>Gonapodyaceae</taxon>
        <taxon>Gonapodya</taxon>
    </lineage>
</organism>
<evidence type="ECO:0000256" key="3">
    <source>
        <dbReference type="ARBA" id="ARBA00034143"/>
    </source>
</evidence>
<dbReference type="InterPro" id="IPR040111">
    <property type="entry name" value="ODAD4"/>
</dbReference>
<dbReference type="SUPFAM" id="SSF48452">
    <property type="entry name" value="TPR-like"/>
    <property type="match status" value="1"/>
</dbReference>
<gene>
    <name evidence="6" type="ORF">M427DRAFT_144574</name>
</gene>
<feature type="repeat" description="TPR" evidence="4">
    <location>
        <begin position="95"/>
        <end position="128"/>
    </location>
</feature>
<dbReference type="AlphaFoldDB" id="A0A139AKJ6"/>
<dbReference type="Gene3D" id="1.25.40.10">
    <property type="entry name" value="Tetratricopeptide repeat domain"/>
    <property type="match status" value="1"/>
</dbReference>
<proteinExistence type="predicted"/>
<comment type="subcellular location">
    <subcellularLocation>
        <location evidence="1">Cytoplasm</location>
        <location evidence="1">Cytoskeleton</location>
        <location evidence="1">Cilium axoneme</location>
    </subcellularLocation>
</comment>
<dbReference type="Proteomes" id="UP000070544">
    <property type="component" value="Unassembled WGS sequence"/>
</dbReference>
<sequence>MAEPKSPPEPVRSPVGGGMVDPALQAFHTAFAEAELHFRHGDATTALSKYNAALEARPGDRAVLLARSRCLLSLGLAKQALQDADALLALEKENARAILLRAEALFASGNFENALVWFHRGARLKPEIDEFRLGIQKAQESILSGIGIDPEPTRKVETVSASTLPSPTPAVVATQGHQRRNTVAEGAHKLAAFKALKAANGSEVDARKTKPAPGRISAKSPSPGSKPGKTVTISPLQVSAVDSHETIHRDHIYLGPLSVDKAFLHELMNDPTFASNPNEEVTELAQNGVKYLEERCEFWRRRLGSSAESHRTRIEVKGLKRGMARVNG</sequence>
<keyword evidence="4" id="KW-0802">TPR repeat</keyword>
<dbReference type="PROSITE" id="PS50005">
    <property type="entry name" value="TPR"/>
    <property type="match status" value="1"/>
</dbReference>
<dbReference type="GO" id="GO:0005930">
    <property type="term" value="C:axoneme"/>
    <property type="evidence" value="ECO:0007669"/>
    <property type="project" value="UniProtKB-SubCell"/>
</dbReference>
<evidence type="ECO:0000256" key="2">
    <source>
        <dbReference type="ARBA" id="ARBA00034139"/>
    </source>
</evidence>
<dbReference type="InterPro" id="IPR019734">
    <property type="entry name" value="TPR_rpt"/>
</dbReference>
<evidence type="ECO:0000256" key="4">
    <source>
        <dbReference type="PROSITE-ProRule" id="PRU00339"/>
    </source>
</evidence>
<protein>
    <recommendedName>
        <fullName evidence="2">Outer dynein arm-docking complex subunit 4</fullName>
    </recommendedName>
    <alternativeName>
        <fullName evidence="3">Tetratricopeptide repeat protein 25</fullName>
    </alternativeName>
</protein>
<keyword evidence="7" id="KW-1185">Reference proteome</keyword>
<reference evidence="6 7" key="1">
    <citation type="journal article" date="2015" name="Genome Biol. Evol.">
        <title>Phylogenomic analyses indicate that early fungi evolved digesting cell walls of algal ancestors of land plants.</title>
        <authorList>
            <person name="Chang Y."/>
            <person name="Wang S."/>
            <person name="Sekimoto S."/>
            <person name="Aerts A.L."/>
            <person name="Choi C."/>
            <person name="Clum A."/>
            <person name="LaButti K.M."/>
            <person name="Lindquist E.A."/>
            <person name="Yee Ngan C."/>
            <person name="Ohm R.A."/>
            <person name="Salamov A.A."/>
            <person name="Grigoriev I.V."/>
            <person name="Spatafora J.W."/>
            <person name="Berbee M.L."/>
        </authorList>
    </citation>
    <scope>NUCLEOTIDE SEQUENCE [LARGE SCALE GENOMIC DNA]</scope>
    <source>
        <strain evidence="6 7">JEL478</strain>
    </source>
</reference>
<feature type="region of interest" description="Disordered" evidence="5">
    <location>
        <begin position="201"/>
        <end position="231"/>
    </location>
</feature>
<dbReference type="SMART" id="SM00028">
    <property type="entry name" value="TPR"/>
    <property type="match status" value="3"/>
</dbReference>
<name>A0A139AKJ6_GONPJ</name>
<evidence type="ECO:0000313" key="6">
    <source>
        <dbReference type="EMBL" id="KXS17064.1"/>
    </source>
</evidence>
<accession>A0A139AKJ6</accession>
<dbReference type="STRING" id="1344416.A0A139AKJ6"/>
<feature type="compositionally biased region" description="Low complexity" evidence="5">
    <location>
        <begin position="219"/>
        <end position="229"/>
    </location>
</feature>